<reference evidence="3 4" key="2">
    <citation type="journal article" date="2015" name="Genome Announc.">
        <title>Complete Genome Sequence of Coriobacteriaceae Strain 68-1-3, a Novel Mucus-Degrading Isolate from the Swine Intestinal Tract.</title>
        <authorList>
            <person name="Looft T."/>
            <person name="Bayles D.O."/>
            <person name="Alt D.P."/>
            <person name="Stanton T.B."/>
        </authorList>
    </citation>
    <scope>NUCLEOTIDE SEQUENCE [LARGE SCALE GENOMIC DNA]</scope>
    <source>
        <strain evidence="3 4">68-1-3</strain>
    </source>
</reference>
<sequence>MGDRTAAIRIPRSHFVVWALLFASLAVFCAAVYPSIPDSVAVHLGANGVDRLRVKTPFLMLGPLSIFAFCCALFTSMQAMFAYGLRENFLYADESPSDEFLRSHRAVQRWWFVSSAGFSAVVGFGLAWGFVSVRALELSCVAVVAGSVALSVGFLVPMIRHYSQFKRVWDAVSPADPKAWRGGVVYSNPADPRLFVPREYGGIGMTLNFAHRRAKRGLIAFTAAMAGFVAFCILVL</sequence>
<gene>
    <name evidence="3" type="ORF">JI75_06565</name>
</gene>
<dbReference type="HOGENOM" id="CLU_1173842_0_0_11"/>
<feature type="transmembrane region" description="Helical" evidence="1">
    <location>
        <begin position="110"/>
        <end position="130"/>
    </location>
</feature>
<reference evidence="4" key="1">
    <citation type="submission" date="2014-08" db="EMBL/GenBank/DDBJ databases">
        <title>Coriobacteriaceae sp. complete genome.</title>
        <authorList>
            <person name="Looft T."/>
            <person name="Bayles D.O."/>
            <person name="Stanton T.B."/>
        </authorList>
    </citation>
    <scope>NUCLEOTIDE SEQUENCE [LARGE SCALE GENOMIC DNA]</scope>
    <source>
        <strain evidence="4">68-1-3</strain>
    </source>
</reference>
<name>A0A0A8BB09_9ACTN</name>
<evidence type="ECO:0000313" key="3">
    <source>
        <dbReference type="EMBL" id="AJC12367.1"/>
    </source>
</evidence>
<evidence type="ECO:0000313" key="4">
    <source>
        <dbReference type="Proteomes" id="UP000031121"/>
    </source>
</evidence>
<keyword evidence="1" id="KW-1133">Transmembrane helix</keyword>
<keyword evidence="1" id="KW-0472">Membrane</keyword>
<keyword evidence="4" id="KW-1185">Reference proteome</keyword>
<dbReference type="RefSeq" id="WP_039689629.1">
    <property type="nucleotide sequence ID" value="NZ_CP009302.1"/>
</dbReference>
<accession>A0A0A8BB09</accession>
<dbReference type="EMBL" id="CP009302">
    <property type="protein sequence ID" value="AJC12367.1"/>
    <property type="molecule type" value="Genomic_DNA"/>
</dbReference>
<evidence type="ECO:0000256" key="1">
    <source>
        <dbReference type="SAM" id="Phobius"/>
    </source>
</evidence>
<dbReference type="STRING" id="1531429.JI75_06565"/>
<dbReference type="Proteomes" id="UP000031121">
    <property type="component" value="Chromosome"/>
</dbReference>
<dbReference type="Pfam" id="PF19124">
    <property type="entry name" value="DUF5808"/>
    <property type="match status" value="1"/>
</dbReference>
<evidence type="ECO:0000259" key="2">
    <source>
        <dbReference type="Pfam" id="PF19124"/>
    </source>
</evidence>
<dbReference type="InterPro" id="IPR043831">
    <property type="entry name" value="DUF5808"/>
</dbReference>
<feature type="transmembrane region" description="Helical" evidence="1">
    <location>
        <begin position="217"/>
        <end position="235"/>
    </location>
</feature>
<feature type="transmembrane region" description="Helical" evidence="1">
    <location>
        <begin position="56"/>
        <end position="76"/>
    </location>
</feature>
<keyword evidence="1" id="KW-0812">Transmembrane</keyword>
<protein>
    <recommendedName>
        <fullName evidence="2">DUF5808 domain-containing protein</fullName>
    </recommendedName>
</protein>
<dbReference type="OrthoDB" id="9808690at2"/>
<organism evidence="3 4">
    <name type="scientific">Berryella intestinalis</name>
    <dbReference type="NCBI Taxonomy" id="1531429"/>
    <lineage>
        <taxon>Bacteria</taxon>
        <taxon>Bacillati</taxon>
        <taxon>Actinomycetota</taxon>
        <taxon>Coriobacteriia</taxon>
        <taxon>Eggerthellales</taxon>
        <taxon>Eggerthellaceae</taxon>
        <taxon>Berryella</taxon>
    </lineage>
</organism>
<feature type="transmembrane region" description="Helical" evidence="1">
    <location>
        <begin position="136"/>
        <end position="159"/>
    </location>
</feature>
<proteinExistence type="predicted"/>
<feature type="domain" description="DUF5808" evidence="2">
    <location>
        <begin position="189"/>
        <end position="215"/>
    </location>
</feature>
<feature type="transmembrane region" description="Helical" evidence="1">
    <location>
        <begin position="15"/>
        <end position="36"/>
    </location>
</feature>
<dbReference type="KEGG" id="cbac:JI75_06565"/>
<dbReference type="AlphaFoldDB" id="A0A0A8BB09"/>